<dbReference type="AlphaFoldDB" id="A0A4D4J8K9"/>
<proteinExistence type="predicted"/>
<gene>
    <name evidence="1" type="ORF">GTS_46340</name>
</gene>
<dbReference type="RefSeq" id="WP_137815988.1">
    <property type="nucleotide sequence ID" value="NZ_BJFL01000032.1"/>
</dbReference>
<comment type="caution">
    <text evidence="1">The sequence shown here is derived from an EMBL/GenBank/DDBJ whole genome shotgun (WGS) entry which is preliminary data.</text>
</comment>
<sequence>MRELVKVHVSQDVPIRLQSLGFADRVEVRFGKAFPVALLVDRAALDRFIEVLQTGRDELDAQSKERG</sequence>
<keyword evidence="2" id="KW-1185">Reference proteome</keyword>
<protein>
    <submittedName>
        <fullName evidence="1">Uncharacterized protein</fullName>
    </submittedName>
</protein>
<reference evidence="2" key="1">
    <citation type="submission" date="2019-04" db="EMBL/GenBank/DDBJ databases">
        <title>Draft genome sequence of Pseudonocardiaceae bacterium SL3-2-4.</title>
        <authorList>
            <person name="Ningsih F."/>
            <person name="Yokota A."/>
            <person name="Sakai Y."/>
            <person name="Nanatani K."/>
            <person name="Yabe S."/>
            <person name="Oetari A."/>
            <person name="Sjamsuridzal W."/>
        </authorList>
    </citation>
    <scope>NUCLEOTIDE SEQUENCE [LARGE SCALE GENOMIC DNA]</scope>
    <source>
        <strain evidence="2">SL3-2-4</strain>
    </source>
</reference>
<dbReference type="Proteomes" id="UP000298860">
    <property type="component" value="Unassembled WGS sequence"/>
</dbReference>
<name>A0A4D4J8K9_9PSEU</name>
<accession>A0A4D4J8K9</accession>
<organism evidence="1 2">
    <name type="scientific">Gandjariella thermophila</name>
    <dbReference type="NCBI Taxonomy" id="1931992"/>
    <lineage>
        <taxon>Bacteria</taxon>
        <taxon>Bacillati</taxon>
        <taxon>Actinomycetota</taxon>
        <taxon>Actinomycetes</taxon>
        <taxon>Pseudonocardiales</taxon>
        <taxon>Pseudonocardiaceae</taxon>
        <taxon>Gandjariella</taxon>
    </lineage>
</organism>
<evidence type="ECO:0000313" key="1">
    <source>
        <dbReference type="EMBL" id="GDY33001.1"/>
    </source>
</evidence>
<dbReference type="EMBL" id="BJFL01000032">
    <property type="protein sequence ID" value="GDY33001.1"/>
    <property type="molecule type" value="Genomic_DNA"/>
</dbReference>
<dbReference type="OrthoDB" id="3694955at2"/>
<evidence type="ECO:0000313" key="2">
    <source>
        <dbReference type="Proteomes" id="UP000298860"/>
    </source>
</evidence>